<dbReference type="EMBL" id="MU006400">
    <property type="protein sequence ID" value="KAF2844213.1"/>
    <property type="molecule type" value="Genomic_DNA"/>
</dbReference>
<dbReference type="CDD" id="cd00067">
    <property type="entry name" value="GAL4"/>
    <property type="match status" value="1"/>
</dbReference>
<evidence type="ECO:0000256" key="4">
    <source>
        <dbReference type="ARBA" id="ARBA00023242"/>
    </source>
</evidence>
<evidence type="ECO:0000313" key="7">
    <source>
        <dbReference type="Proteomes" id="UP000799423"/>
    </source>
</evidence>
<reference evidence="6" key="1">
    <citation type="submission" date="2020-01" db="EMBL/GenBank/DDBJ databases">
        <authorList>
            <consortium name="DOE Joint Genome Institute"/>
            <person name="Haridas S."/>
            <person name="Albert R."/>
            <person name="Binder M."/>
            <person name="Bloem J."/>
            <person name="Labutti K."/>
            <person name="Salamov A."/>
            <person name="Andreopoulos B."/>
            <person name="Baker S.E."/>
            <person name="Barry K."/>
            <person name="Bills G."/>
            <person name="Bluhm B.H."/>
            <person name="Cannon C."/>
            <person name="Castanera R."/>
            <person name="Culley D.E."/>
            <person name="Daum C."/>
            <person name="Ezra D."/>
            <person name="Gonzalez J.B."/>
            <person name="Henrissat B."/>
            <person name="Kuo A."/>
            <person name="Liang C."/>
            <person name="Lipzen A."/>
            <person name="Lutzoni F."/>
            <person name="Magnuson J."/>
            <person name="Mondo S."/>
            <person name="Nolan M."/>
            <person name="Ohm R."/>
            <person name="Pangilinan J."/>
            <person name="Park H.-J."/>
            <person name="Ramirez L."/>
            <person name="Alfaro M."/>
            <person name="Sun H."/>
            <person name="Tritt A."/>
            <person name="Yoshinaga Y."/>
            <person name="Zwiers L.-H."/>
            <person name="Turgeon B.G."/>
            <person name="Goodwin S.B."/>
            <person name="Spatafora J.W."/>
            <person name="Crous P.W."/>
            <person name="Grigoriev I.V."/>
        </authorList>
    </citation>
    <scope>NUCLEOTIDE SEQUENCE</scope>
    <source>
        <strain evidence="6">IPT5</strain>
    </source>
</reference>
<dbReference type="GO" id="GO:0000981">
    <property type="term" value="F:DNA-binding transcription factor activity, RNA polymerase II-specific"/>
    <property type="evidence" value="ECO:0007669"/>
    <property type="project" value="InterPro"/>
</dbReference>
<keyword evidence="1" id="KW-0805">Transcription regulation</keyword>
<dbReference type="SMART" id="SM00066">
    <property type="entry name" value="GAL4"/>
    <property type="match status" value="1"/>
</dbReference>
<keyword evidence="2" id="KW-0238">DNA-binding</keyword>
<accession>A0A6A7AMG1</accession>
<name>A0A6A7AMG1_9PLEO</name>
<dbReference type="PANTHER" id="PTHR47424:SF3">
    <property type="entry name" value="REGULATORY PROTEIN GAL4"/>
    <property type="match status" value="1"/>
</dbReference>
<protein>
    <recommendedName>
        <fullName evidence="5">Zn(2)-C6 fungal-type domain-containing protein</fullName>
    </recommendedName>
</protein>
<sequence>MSSQDLTIRKLYGDDTISTEEGLIRMAAIIVSRNNREVLNHHITSVVQVPVDEILLRPSRIPMLNALALELQQQCITIHGLVDDPLLTEVIRGVSKDLYTTSETTGYSSFSFRQNEIKGLFSAASGIITGRSTHAVADMIPESRADVNYCGRFSMGYNSTNTLQTAFSPSSMPSTLAPPDAKVAPSLYASEQQQSPYTVYTEISPGLAMEKTQACDECKRRKTKCERSRPCDSCKRRKVECKYTHSRRSRKIETRIKTKEG</sequence>
<feature type="domain" description="Zn(2)-C6 fungal-type" evidence="5">
    <location>
        <begin position="214"/>
        <end position="243"/>
    </location>
</feature>
<dbReference type="PROSITE" id="PS50048">
    <property type="entry name" value="ZN2_CY6_FUNGAL_2"/>
    <property type="match status" value="1"/>
</dbReference>
<dbReference type="Proteomes" id="UP000799423">
    <property type="component" value="Unassembled WGS sequence"/>
</dbReference>
<gene>
    <name evidence="6" type="ORF">T440DRAFT_526485</name>
</gene>
<evidence type="ECO:0000256" key="2">
    <source>
        <dbReference type="ARBA" id="ARBA00023125"/>
    </source>
</evidence>
<keyword evidence="4" id="KW-0539">Nucleus</keyword>
<dbReference type="Pfam" id="PF00172">
    <property type="entry name" value="Zn_clus"/>
    <property type="match status" value="1"/>
</dbReference>
<dbReference type="InterPro" id="IPR051127">
    <property type="entry name" value="Fungal_SecMet_Regulators"/>
</dbReference>
<dbReference type="GO" id="GO:0003677">
    <property type="term" value="F:DNA binding"/>
    <property type="evidence" value="ECO:0007669"/>
    <property type="project" value="UniProtKB-KW"/>
</dbReference>
<evidence type="ECO:0000256" key="3">
    <source>
        <dbReference type="ARBA" id="ARBA00023163"/>
    </source>
</evidence>
<dbReference type="AlphaFoldDB" id="A0A6A7AMG1"/>
<keyword evidence="7" id="KW-1185">Reference proteome</keyword>
<evidence type="ECO:0000313" key="6">
    <source>
        <dbReference type="EMBL" id="KAF2844213.1"/>
    </source>
</evidence>
<evidence type="ECO:0000256" key="1">
    <source>
        <dbReference type="ARBA" id="ARBA00023015"/>
    </source>
</evidence>
<evidence type="ECO:0000259" key="5">
    <source>
        <dbReference type="PROSITE" id="PS50048"/>
    </source>
</evidence>
<dbReference type="InterPro" id="IPR036864">
    <property type="entry name" value="Zn2-C6_fun-type_DNA-bd_sf"/>
</dbReference>
<organism evidence="6 7">
    <name type="scientific">Plenodomus tracheiphilus IPT5</name>
    <dbReference type="NCBI Taxonomy" id="1408161"/>
    <lineage>
        <taxon>Eukaryota</taxon>
        <taxon>Fungi</taxon>
        <taxon>Dikarya</taxon>
        <taxon>Ascomycota</taxon>
        <taxon>Pezizomycotina</taxon>
        <taxon>Dothideomycetes</taxon>
        <taxon>Pleosporomycetidae</taxon>
        <taxon>Pleosporales</taxon>
        <taxon>Pleosporineae</taxon>
        <taxon>Leptosphaeriaceae</taxon>
        <taxon>Plenodomus</taxon>
    </lineage>
</organism>
<keyword evidence="3" id="KW-0804">Transcription</keyword>
<dbReference type="OrthoDB" id="3944708at2759"/>
<dbReference type="PANTHER" id="PTHR47424">
    <property type="entry name" value="REGULATORY PROTEIN GAL4"/>
    <property type="match status" value="1"/>
</dbReference>
<dbReference type="GO" id="GO:0008270">
    <property type="term" value="F:zinc ion binding"/>
    <property type="evidence" value="ECO:0007669"/>
    <property type="project" value="InterPro"/>
</dbReference>
<dbReference type="PROSITE" id="PS00463">
    <property type="entry name" value="ZN2_CY6_FUNGAL_1"/>
    <property type="match status" value="1"/>
</dbReference>
<proteinExistence type="predicted"/>
<dbReference type="Gene3D" id="4.10.240.10">
    <property type="entry name" value="Zn(2)-C6 fungal-type DNA-binding domain"/>
    <property type="match status" value="1"/>
</dbReference>
<dbReference type="InterPro" id="IPR001138">
    <property type="entry name" value="Zn2Cys6_DnaBD"/>
</dbReference>
<dbReference type="SUPFAM" id="SSF57701">
    <property type="entry name" value="Zn2/Cys6 DNA-binding domain"/>
    <property type="match status" value="1"/>
</dbReference>